<organism evidence="2 3">
    <name type="scientific">Psylliodes chrysocephalus</name>
    <dbReference type="NCBI Taxonomy" id="3402493"/>
    <lineage>
        <taxon>Eukaryota</taxon>
        <taxon>Metazoa</taxon>
        <taxon>Ecdysozoa</taxon>
        <taxon>Arthropoda</taxon>
        <taxon>Hexapoda</taxon>
        <taxon>Insecta</taxon>
        <taxon>Pterygota</taxon>
        <taxon>Neoptera</taxon>
        <taxon>Endopterygota</taxon>
        <taxon>Coleoptera</taxon>
        <taxon>Polyphaga</taxon>
        <taxon>Cucujiformia</taxon>
        <taxon>Chrysomeloidea</taxon>
        <taxon>Chrysomelidae</taxon>
        <taxon>Galerucinae</taxon>
        <taxon>Alticini</taxon>
        <taxon>Psylliodes</taxon>
    </lineage>
</organism>
<gene>
    <name evidence="2" type="ORF">PSYICH_LOCUS875</name>
</gene>
<reference evidence="2" key="1">
    <citation type="submission" date="2022-01" db="EMBL/GenBank/DDBJ databases">
        <authorList>
            <person name="King R."/>
        </authorList>
    </citation>
    <scope>NUCLEOTIDE SEQUENCE</scope>
</reference>
<dbReference type="OrthoDB" id="6375801at2759"/>
<evidence type="ECO:0000313" key="3">
    <source>
        <dbReference type="Proteomes" id="UP001153636"/>
    </source>
</evidence>
<evidence type="ECO:0000313" key="2">
    <source>
        <dbReference type="EMBL" id="CAH1098817.1"/>
    </source>
</evidence>
<name>A0A9P0C8A0_9CUCU</name>
<dbReference type="AlphaFoldDB" id="A0A9P0C8A0"/>
<protein>
    <submittedName>
        <fullName evidence="2">Uncharacterized protein</fullName>
    </submittedName>
</protein>
<dbReference type="EMBL" id="OV651813">
    <property type="protein sequence ID" value="CAH1098817.1"/>
    <property type="molecule type" value="Genomic_DNA"/>
</dbReference>
<feature type="region of interest" description="Disordered" evidence="1">
    <location>
        <begin position="1"/>
        <end position="23"/>
    </location>
</feature>
<proteinExistence type="predicted"/>
<accession>A0A9P0C8A0</accession>
<sequence>MIVDDVEKWEEKKQKRTDNANKRAVAKLSKIKKVNRKIVSSSSSSRDGELSMSESDDSLIDFEDELEELLPVNTGNLKKGTYKYMCVVDNVDDSDGDCRVIALRCADKSKKIFSLADSDISDVPFEDIIGLAPDTNIILKGARM</sequence>
<evidence type="ECO:0000256" key="1">
    <source>
        <dbReference type="SAM" id="MobiDB-lite"/>
    </source>
</evidence>
<feature type="compositionally biased region" description="Basic and acidic residues" evidence="1">
    <location>
        <begin position="1"/>
        <end position="21"/>
    </location>
</feature>
<keyword evidence="3" id="KW-1185">Reference proteome</keyword>
<dbReference type="Proteomes" id="UP001153636">
    <property type="component" value="Chromosome 1"/>
</dbReference>